<dbReference type="AlphaFoldDB" id="A0A916S030"/>
<dbReference type="RefSeq" id="WP_188760254.1">
    <property type="nucleotide sequence ID" value="NZ_BMJB01000002.1"/>
</dbReference>
<feature type="chain" id="PRO_5037322709" evidence="1">
    <location>
        <begin position="25"/>
        <end position="225"/>
    </location>
</feature>
<reference evidence="2" key="2">
    <citation type="submission" date="2020-09" db="EMBL/GenBank/DDBJ databases">
        <authorList>
            <person name="Sun Q."/>
            <person name="Zhou Y."/>
        </authorList>
    </citation>
    <scope>NUCLEOTIDE SEQUENCE</scope>
    <source>
        <strain evidence="2">CGMCC 1.15447</strain>
    </source>
</reference>
<keyword evidence="1" id="KW-0732">Signal</keyword>
<evidence type="ECO:0000256" key="1">
    <source>
        <dbReference type="SAM" id="SignalP"/>
    </source>
</evidence>
<accession>A0A916S030</accession>
<dbReference type="Proteomes" id="UP000648801">
    <property type="component" value="Unassembled WGS sequence"/>
</dbReference>
<dbReference type="EMBL" id="BMJB01000002">
    <property type="protein sequence ID" value="GGA76025.1"/>
    <property type="molecule type" value="Genomic_DNA"/>
</dbReference>
<gene>
    <name evidence="2" type="ORF">GCM10011507_29250</name>
</gene>
<feature type="signal peptide" evidence="1">
    <location>
        <begin position="1"/>
        <end position="24"/>
    </location>
</feature>
<comment type="caution">
    <text evidence="2">The sequence shown here is derived from an EMBL/GenBank/DDBJ whole genome shotgun (WGS) entry which is preliminary data.</text>
</comment>
<evidence type="ECO:0000313" key="3">
    <source>
        <dbReference type="Proteomes" id="UP000648801"/>
    </source>
</evidence>
<keyword evidence="3" id="KW-1185">Reference proteome</keyword>
<organism evidence="2 3">
    <name type="scientific">Edaphobacter acidisoli</name>
    <dbReference type="NCBI Taxonomy" id="2040573"/>
    <lineage>
        <taxon>Bacteria</taxon>
        <taxon>Pseudomonadati</taxon>
        <taxon>Acidobacteriota</taxon>
        <taxon>Terriglobia</taxon>
        <taxon>Terriglobales</taxon>
        <taxon>Acidobacteriaceae</taxon>
        <taxon>Edaphobacter</taxon>
    </lineage>
</organism>
<sequence length="225" mass="24024">MPSRFAAPFVLLVLCLVSLPQAPAQSGGVPRIYHDQSMGITYFYPQRFTPEQFTPAKLDSTQACVKSGLAGSSATPVGTSAFVVSSIGSTCPKVLQSAAANLDSFTREQVLRQLKRYGKPEVTRDATHYTIDGHPASITIAAVRHPAAVDVNSVAPPKMTYAAKACMLGEVPDKHSKASIAEQTKQIVCFDFTTAEKDLLPEMLAFTVQFDGGSLEPLVPGGILH</sequence>
<evidence type="ECO:0000313" key="2">
    <source>
        <dbReference type="EMBL" id="GGA76025.1"/>
    </source>
</evidence>
<name>A0A916S030_9BACT</name>
<protein>
    <submittedName>
        <fullName evidence="2">Uncharacterized protein</fullName>
    </submittedName>
</protein>
<reference evidence="2" key="1">
    <citation type="journal article" date="2014" name="Int. J. Syst. Evol. Microbiol.">
        <title>Complete genome sequence of Corynebacterium casei LMG S-19264T (=DSM 44701T), isolated from a smear-ripened cheese.</title>
        <authorList>
            <consortium name="US DOE Joint Genome Institute (JGI-PGF)"/>
            <person name="Walter F."/>
            <person name="Albersmeier A."/>
            <person name="Kalinowski J."/>
            <person name="Ruckert C."/>
        </authorList>
    </citation>
    <scope>NUCLEOTIDE SEQUENCE</scope>
    <source>
        <strain evidence="2">CGMCC 1.15447</strain>
    </source>
</reference>
<proteinExistence type="predicted"/>